<organism evidence="2">
    <name type="scientific">Euplotes crassus</name>
    <dbReference type="NCBI Taxonomy" id="5936"/>
    <lineage>
        <taxon>Eukaryota</taxon>
        <taxon>Sar</taxon>
        <taxon>Alveolata</taxon>
        <taxon>Ciliophora</taxon>
        <taxon>Intramacronucleata</taxon>
        <taxon>Spirotrichea</taxon>
        <taxon>Hypotrichia</taxon>
        <taxon>Euplotida</taxon>
        <taxon>Euplotidae</taxon>
        <taxon>Moneuplotes</taxon>
    </lineage>
</organism>
<reference evidence="2" key="1">
    <citation type="submission" date="2021-01" db="EMBL/GenBank/DDBJ databases">
        <authorList>
            <person name="Corre E."/>
            <person name="Pelletier E."/>
            <person name="Niang G."/>
            <person name="Scheremetjew M."/>
            <person name="Finn R."/>
            <person name="Kale V."/>
            <person name="Holt S."/>
            <person name="Cochrane G."/>
            <person name="Meng A."/>
            <person name="Brown T."/>
            <person name="Cohen L."/>
        </authorList>
    </citation>
    <scope>NUCLEOTIDE SEQUENCE</scope>
    <source>
        <strain evidence="2">CT5</strain>
    </source>
</reference>
<evidence type="ECO:0000256" key="1">
    <source>
        <dbReference type="SAM" id="SignalP"/>
    </source>
</evidence>
<dbReference type="EMBL" id="HBIK01031025">
    <property type="protein sequence ID" value="CAE0389551.1"/>
    <property type="molecule type" value="Transcribed_RNA"/>
</dbReference>
<feature type="signal peptide" evidence="1">
    <location>
        <begin position="1"/>
        <end position="16"/>
    </location>
</feature>
<gene>
    <name evidence="2" type="ORF">ECRA1380_LOCUS14527</name>
</gene>
<accession>A0A7S3P045</accession>
<evidence type="ECO:0000313" key="2">
    <source>
        <dbReference type="EMBL" id="CAE0389551.1"/>
    </source>
</evidence>
<keyword evidence="1" id="KW-0732">Signal</keyword>
<proteinExistence type="predicted"/>
<feature type="chain" id="PRO_5031337775" evidence="1">
    <location>
        <begin position="17"/>
        <end position="157"/>
    </location>
</feature>
<sequence length="157" mass="17978">MKAILLLALLVASSYAFTPFLFEEGHKFLEYLRDNDHRCFVLMFKNSNAEGRKVDQGVLNQRNQEVQRGLERKIKDEPYVTYAVIDVGNEKLNADTKADIDEFLIEARIDKSELDSYPITAVLDDGVGAYIWGPKQELVINRLVQAFRYGRLGNPHN</sequence>
<name>A0A7S3P045_EUPCR</name>
<protein>
    <submittedName>
        <fullName evidence="2">Uncharacterized protein</fullName>
    </submittedName>
</protein>
<dbReference type="AlphaFoldDB" id="A0A7S3P045"/>